<dbReference type="EMBL" id="CP130319">
    <property type="protein sequence ID" value="WNR43495.1"/>
    <property type="molecule type" value="Genomic_DNA"/>
</dbReference>
<protein>
    <submittedName>
        <fullName evidence="1">Uncharacterized protein</fullName>
    </submittedName>
</protein>
<evidence type="ECO:0000313" key="2">
    <source>
        <dbReference type="Proteomes" id="UP001304650"/>
    </source>
</evidence>
<reference evidence="1" key="1">
    <citation type="submission" date="2022-02" db="EMBL/GenBank/DDBJ databases">
        <title>Paenibacillus sp. MBLB1832 Whole Genome Shotgun Sequencing.</title>
        <authorList>
            <person name="Hwang C.Y."/>
            <person name="Cho E.-S."/>
            <person name="Seo M.-J."/>
        </authorList>
    </citation>
    <scope>NUCLEOTIDE SEQUENCE</scope>
    <source>
        <strain evidence="1">MBLB1832</strain>
    </source>
</reference>
<dbReference type="RefSeq" id="WP_314797827.1">
    <property type="nucleotide sequence ID" value="NZ_CP130319.1"/>
</dbReference>
<proteinExistence type="predicted"/>
<dbReference type="Proteomes" id="UP001304650">
    <property type="component" value="Chromosome"/>
</dbReference>
<organism evidence="1 2">
    <name type="scientific">Paenibacillus roseopurpureus</name>
    <dbReference type="NCBI Taxonomy" id="2918901"/>
    <lineage>
        <taxon>Bacteria</taxon>
        <taxon>Bacillati</taxon>
        <taxon>Bacillota</taxon>
        <taxon>Bacilli</taxon>
        <taxon>Bacillales</taxon>
        <taxon>Paenibacillaceae</taxon>
        <taxon>Paenibacillus</taxon>
    </lineage>
</organism>
<gene>
    <name evidence="1" type="ORF">MJB10_20650</name>
</gene>
<dbReference type="AlphaFoldDB" id="A0AA96LRN3"/>
<evidence type="ECO:0000313" key="1">
    <source>
        <dbReference type="EMBL" id="WNR43495.1"/>
    </source>
</evidence>
<keyword evidence="2" id="KW-1185">Reference proteome</keyword>
<dbReference type="KEGG" id="proo:MJB10_20650"/>
<sequence>MITTIQGNPTEVTAGLKAILIELSKLDSYVDSKYYRSLLERVPDYKLEIQEGAECIAPAYSWTEVINVELPQLHLVFPYELEGRGRGKLDVAIHTWRTAPEKQKDYIS</sequence>
<accession>A0AA96LRN3</accession>
<name>A0AA96LRN3_9BACL</name>